<feature type="transmembrane region" description="Helical" evidence="4">
    <location>
        <begin position="47"/>
        <end position="65"/>
    </location>
</feature>
<feature type="transmembrane region" description="Helical" evidence="4">
    <location>
        <begin position="267"/>
        <end position="286"/>
    </location>
</feature>
<dbReference type="EMBL" id="QUMO01000003">
    <property type="protein sequence ID" value="REF85815.1"/>
    <property type="molecule type" value="Genomic_DNA"/>
</dbReference>
<dbReference type="GO" id="GO:0022857">
    <property type="term" value="F:transmembrane transporter activity"/>
    <property type="evidence" value="ECO:0007669"/>
    <property type="project" value="InterPro"/>
</dbReference>
<feature type="transmembrane region" description="Helical" evidence="4">
    <location>
        <begin position="330"/>
        <end position="348"/>
    </location>
</feature>
<dbReference type="AlphaFoldDB" id="A0A3D9YTI3"/>
<feature type="transmembrane region" description="Helical" evidence="4">
    <location>
        <begin position="12"/>
        <end position="35"/>
    </location>
</feature>
<feature type="transmembrane region" description="Helical" evidence="4">
    <location>
        <begin position="234"/>
        <end position="255"/>
    </location>
</feature>
<proteinExistence type="predicted"/>
<dbReference type="InterPro" id="IPR011701">
    <property type="entry name" value="MFS"/>
</dbReference>
<feature type="transmembrane region" description="Helical" evidence="4">
    <location>
        <begin position="134"/>
        <end position="156"/>
    </location>
</feature>
<evidence type="ECO:0000313" key="7">
    <source>
        <dbReference type="Proteomes" id="UP000256900"/>
    </source>
</evidence>
<reference evidence="6 7" key="1">
    <citation type="submission" date="2018-08" db="EMBL/GenBank/DDBJ databases">
        <title>Genomic Encyclopedia of Type Strains, Phase IV (KMG-IV): sequencing the most valuable type-strain genomes for metagenomic binning, comparative biology and taxonomic classification.</title>
        <authorList>
            <person name="Goeker M."/>
        </authorList>
    </citation>
    <scope>NUCLEOTIDE SEQUENCE [LARGE SCALE GENOMIC DNA]</scope>
    <source>
        <strain evidence="6 7">BW863</strain>
    </source>
</reference>
<feature type="transmembrane region" description="Helical" evidence="4">
    <location>
        <begin position="107"/>
        <end position="127"/>
    </location>
</feature>
<evidence type="ECO:0000256" key="3">
    <source>
        <dbReference type="ARBA" id="ARBA00023136"/>
    </source>
</evidence>
<protein>
    <submittedName>
        <fullName evidence="6">Cyanate permease</fullName>
    </submittedName>
</protein>
<feature type="domain" description="Major facilitator superfamily (MFS) profile" evidence="5">
    <location>
        <begin position="11"/>
        <end position="380"/>
    </location>
</feature>
<dbReference type="Pfam" id="PF07690">
    <property type="entry name" value="MFS_1"/>
    <property type="match status" value="1"/>
</dbReference>
<dbReference type="InterPro" id="IPR036259">
    <property type="entry name" value="MFS_trans_sf"/>
</dbReference>
<keyword evidence="2 4" id="KW-1133">Transmembrane helix</keyword>
<feature type="transmembrane region" description="Helical" evidence="4">
    <location>
        <begin position="204"/>
        <end position="228"/>
    </location>
</feature>
<comment type="caution">
    <text evidence="6">The sequence shown here is derived from an EMBL/GenBank/DDBJ whole genome shotgun (WGS) entry which is preliminary data.</text>
</comment>
<gene>
    <name evidence="6" type="ORF">DES32_1851</name>
</gene>
<evidence type="ECO:0000259" key="5">
    <source>
        <dbReference type="PROSITE" id="PS50850"/>
    </source>
</evidence>
<sequence length="381" mass="38781">MTRPTAKLSLAIAAAITTVTIAGIGLSLSVTLISLRLAQLGYSARAIGFHTAGSGLLALATAPYVPWLARKIGVRRLLIAALPLGAACLAAFDLTHGYWPWLAVRSIYGIALTIMFILGEFWISAVVWPHRRGLVMGIYATAIAAGFAAGPFLLAAVGPGGAAPFLVAALLSLAAMLPIGLAGTDAPVLQKTEPLPFLGILRDAPAATTAALLYGAIEATAFGLFPVFALRQGWGAGAAAVASAVFALGNALLQIPTGLAADRFGRARLLILIGGLGALGALILPLAAQTAYVAYVILLFVWSGIVGGLYAVGLTSLASRYSGAPLARANAAYILLYSAGALIGPPLFGFSLDLAPAGLFIALALALAGFFALALKRDANP</sequence>
<keyword evidence="3 4" id="KW-0472">Membrane</keyword>
<dbReference type="SUPFAM" id="SSF103473">
    <property type="entry name" value="MFS general substrate transporter"/>
    <property type="match status" value="1"/>
</dbReference>
<evidence type="ECO:0000313" key="6">
    <source>
        <dbReference type="EMBL" id="REF85815.1"/>
    </source>
</evidence>
<keyword evidence="7" id="KW-1185">Reference proteome</keyword>
<dbReference type="Gene3D" id="1.20.1250.20">
    <property type="entry name" value="MFS general substrate transporter like domains"/>
    <property type="match status" value="2"/>
</dbReference>
<dbReference type="PROSITE" id="PS50850">
    <property type="entry name" value="MFS"/>
    <property type="match status" value="1"/>
</dbReference>
<dbReference type="PANTHER" id="PTHR23521:SF2">
    <property type="entry name" value="TRANSPORTER MFS SUPERFAMILY"/>
    <property type="match status" value="1"/>
</dbReference>
<dbReference type="InterPro" id="IPR020846">
    <property type="entry name" value="MFS_dom"/>
</dbReference>
<keyword evidence="1 4" id="KW-0812">Transmembrane</keyword>
<evidence type="ECO:0000256" key="2">
    <source>
        <dbReference type="ARBA" id="ARBA00022989"/>
    </source>
</evidence>
<dbReference type="PANTHER" id="PTHR23521">
    <property type="entry name" value="TRANSPORTER MFS SUPERFAMILY"/>
    <property type="match status" value="1"/>
</dbReference>
<evidence type="ECO:0000256" key="4">
    <source>
        <dbReference type="SAM" id="Phobius"/>
    </source>
</evidence>
<organism evidence="6 7">
    <name type="scientific">Methylovirgula ligni</name>
    <dbReference type="NCBI Taxonomy" id="569860"/>
    <lineage>
        <taxon>Bacteria</taxon>
        <taxon>Pseudomonadati</taxon>
        <taxon>Pseudomonadota</taxon>
        <taxon>Alphaproteobacteria</taxon>
        <taxon>Hyphomicrobiales</taxon>
        <taxon>Beijerinckiaceae</taxon>
        <taxon>Methylovirgula</taxon>
    </lineage>
</organism>
<evidence type="ECO:0000256" key="1">
    <source>
        <dbReference type="ARBA" id="ARBA00022692"/>
    </source>
</evidence>
<feature type="transmembrane region" description="Helical" evidence="4">
    <location>
        <begin position="77"/>
        <end position="101"/>
    </location>
</feature>
<feature type="transmembrane region" description="Helical" evidence="4">
    <location>
        <begin position="162"/>
        <end position="183"/>
    </location>
</feature>
<dbReference type="GO" id="GO:0005886">
    <property type="term" value="C:plasma membrane"/>
    <property type="evidence" value="ECO:0007669"/>
    <property type="project" value="TreeGrafter"/>
</dbReference>
<accession>A0A3D9YTI3</accession>
<dbReference type="RefSeq" id="WP_245411255.1">
    <property type="nucleotide sequence ID" value="NZ_CP025086.1"/>
</dbReference>
<name>A0A3D9YTI3_9HYPH</name>
<feature type="transmembrane region" description="Helical" evidence="4">
    <location>
        <begin position="292"/>
        <end position="318"/>
    </location>
</feature>
<dbReference type="Proteomes" id="UP000256900">
    <property type="component" value="Unassembled WGS sequence"/>
</dbReference>
<feature type="transmembrane region" description="Helical" evidence="4">
    <location>
        <begin position="354"/>
        <end position="375"/>
    </location>
</feature>